<sequence length="267" mass="28027">MNTVTVGDVLVAYTESGLAESDFPPVVFVHGLGEDRRSWAGAQADLAEVHTYAYDLRGHGASTLGKADGTVDQLGRDLIGFLEEVSGPAIVVGFSAGGTIVLWAAAERPDLVTRAVVMGTSSVVGRAAAEFYQGRAALAANTSTREFHEAMRQDTAAGIVAATGRVDELTEMRLEAVGDGAGYTNVAQAMSTLRERPLTPRLGEITQHVDVIAATQDALCPEKAAQMIVDGLPDVTYRTIPDAGHLMSVDNPAAVTAALRAAILEHR</sequence>
<dbReference type="PANTHER" id="PTHR43194:SF2">
    <property type="entry name" value="PEROXISOMAL MEMBRANE PROTEIN LPX1"/>
    <property type="match status" value="1"/>
</dbReference>
<protein>
    <submittedName>
        <fullName evidence="2">3-oxoadipate enol-lactonase 2</fullName>
        <ecNumber evidence="2">3.1.1.24</ecNumber>
    </submittedName>
</protein>
<dbReference type="InterPro" id="IPR029058">
    <property type="entry name" value="AB_hydrolase_fold"/>
</dbReference>
<name>A0ABD7V0N0_9ACTN</name>
<dbReference type="SUPFAM" id="SSF53474">
    <property type="entry name" value="alpha/beta-Hydrolases"/>
    <property type="match status" value="1"/>
</dbReference>
<dbReference type="EMBL" id="CAACYD010000005">
    <property type="protein sequence ID" value="VFA83077.1"/>
    <property type="molecule type" value="Genomic_DNA"/>
</dbReference>
<organism evidence="2 3">
    <name type="scientific">Gordonia paraffinivorans</name>
    <dbReference type="NCBI Taxonomy" id="175628"/>
    <lineage>
        <taxon>Bacteria</taxon>
        <taxon>Bacillati</taxon>
        <taxon>Actinomycetota</taxon>
        <taxon>Actinomycetes</taxon>
        <taxon>Mycobacteriales</taxon>
        <taxon>Gordoniaceae</taxon>
        <taxon>Gordonia</taxon>
    </lineage>
</organism>
<dbReference type="InterPro" id="IPR000073">
    <property type="entry name" value="AB_hydrolase_1"/>
</dbReference>
<dbReference type="Gene3D" id="3.40.50.1820">
    <property type="entry name" value="alpha/beta hydrolase"/>
    <property type="match status" value="1"/>
</dbReference>
<dbReference type="Proteomes" id="UP000360750">
    <property type="component" value="Unassembled WGS sequence"/>
</dbReference>
<accession>A0ABD7V0N0</accession>
<dbReference type="GeneID" id="60749410"/>
<gene>
    <name evidence="2" type="primary">catD_1</name>
    <name evidence="2" type="ORF">NCTC8139_01383</name>
</gene>
<dbReference type="PANTHER" id="PTHR43194">
    <property type="entry name" value="HYDROLASE ALPHA/BETA FOLD FAMILY"/>
    <property type="match status" value="1"/>
</dbReference>
<dbReference type="InterPro" id="IPR050228">
    <property type="entry name" value="Carboxylesterase_BioH"/>
</dbReference>
<reference evidence="2 3" key="1">
    <citation type="submission" date="2019-02" db="EMBL/GenBank/DDBJ databases">
        <authorList>
            <consortium name="Pathogen Informatics"/>
        </authorList>
    </citation>
    <scope>NUCLEOTIDE SEQUENCE [LARGE SCALE GENOMIC DNA]</scope>
    <source>
        <strain evidence="2 3">3012STDY6756503</strain>
    </source>
</reference>
<keyword evidence="2" id="KW-0378">Hydrolase</keyword>
<dbReference type="Pfam" id="PF00561">
    <property type="entry name" value="Abhydrolase_1"/>
    <property type="match status" value="1"/>
</dbReference>
<evidence type="ECO:0000313" key="3">
    <source>
        <dbReference type="Proteomes" id="UP000360750"/>
    </source>
</evidence>
<dbReference type="EC" id="3.1.1.24" evidence="2"/>
<dbReference type="RefSeq" id="WP_006899771.1">
    <property type="nucleotide sequence ID" value="NZ_CAACYD010000005.1"/>
</dbReference>
<proteinExistence type="predicted"/>
<dbReference type="GO" id="GO:0047570">
    <property type="term" value="F:3-oxoadipate enol-lactonase activity"/>
    <property type="evidence" value="ECO:0007669"/>
    <property type="project" value="UniProtKB-EC"/>
</dbReference>
<evidence type="ECO:0000259" key="1">
    <source>
        <dbReference type="Pfam" id="PF00561"/>
    </source>
</evidence>
<dbReference type="AlphaFoldDB" id="A0ABD7V0N0"/>
<feature type="domain" description="AB hydrolase-1" evidence="1">
    <location>
        <begin position="24"/>
        <end position="252"/>
    </location>
</feature>
<evidence type="ECO:0000313" key="2">
    <source>
        <dbReference type="EMBL" id="VFA83077.1"/>
    </source>
</evidence>
<comment type="caution">
    <text evidence="2">The sequence shown here is derived from an EMBL/GenBank/DDBJ whole genome shotgun (WGS) entry which is preliminary data.</text>
</comment>